<dbReference type="PANTHER" id="PTHR44981:SF2">
    <property type="entry name" value="PERICENTRIN-LIKE PROTEIN, ISOFORM F"/>
    <property type="match status" value="1"/>
</dbReference>
<dbReference type="GO" id="GO:0005737">
    <property type="term" value="C:cytoplasm"/>
    <property type="evidence" value="ECO:0007669"/>
    <property type="project" value="UniProtKB-ARBA"/>
</dbReference>
<evidence type="ECO:0000313" key="7">
    <source>
        <dbReference type="EMBL" id="EKC35490.1"/>
    </source>
</evidence>
<comment type="subcellular location">
    <subcellularLocation>
        <location evidence="1">Cytoplasm</location>
        <location evidence="1">Cytoskeleton</location>
        <location evidence="1">Microtubule organizing center</location>
        <location evidence="1">Centrosome</location>
    </subcellularLocation>
</comment>
<keyword evidence="7" id="KW-0808">Transferase</keyword>
<keyword evidence="3" id="KW-0597">Phosphoprotein</keyword>
<name>K1R2V9_MAGGI</name>
<gene>
    <name evidence="7" type="ORF">CGI_10022395</name>
</gene>
<dbReference type="PANTHER" id="PTHR44981">
    <property type="entry name" value="PERICENTRIN-LIKE PROTEIN, ISOFORM F"/>
    <property type="match status" value="1"/>
</dbReference>
<keyword evidence="5" id="KW-0206">Cytoskeleton</keyword>
<sequence length="445" mass="50024">MSPPELLHSLTVTVVGRCISCVTSDRVWVSDGNKLILTDTTGVPLHRVKNSWSGLYGGNGLHTVNSESELIYIGRNYNINKLSKDMKTTTTFIETTDYSTWEPRCVYWSPSTGGLLVGMYNYRTETGKVTRYNQSGQLTQTIQHDNTGRGLYSIPIYITENNNGDVVVSDSYSAVVVTECGGRHRFSYTGHPSGSGLWPRGICTDALSHILVCDGTTKTVQMLDKDGQFLSHLLTESQEMDGPCSLSYDVNTHCLWVASLDNNKNGHDMSENHADQENRHLEARAPWAKERLSLQLALNQMEQELDQCRADLRVERDQRSGIAGVGTERDRDRIQRLYGKYLWADSYRKALVYQKKYLLLLLGGFQDCEQTTLALISRMGVYPFPEDLQRGTRPCRLVTTCRSAARVVVAITRMRYLVRNWKRATRVGSPLMGGTVDLQQGELVT</sequence>
<dbReference type="EMBL" id="JH816386">
    <property type="protein sequence ID" value="EKC35490.1"/>
    <property type="molecule type" value="Genomic_DNA"/>
</dbReference>
<evidence type="ECO:0000256" key="5">
    <source>
        <dbReference type="ARBA" id="ARBA00023212"/>
    </source>
</evidence>
<reference evidence="7" key="1">
    <citation type="journal article" date="2012" name="Nature">
        <title>The oyster genome reveals stress adaptation and complexity of shell formation.</title>
        <authorList>
            <person name="Zhang G."/>
            <person name="Fang X."/>
            <person name="Guo X."/>
            <person name="Li L."/>
            <person name="Luo R."/>
            <person name="Xu F."/>
            <person name="Yang P."/>
            <person name="Zhang L."/>
            <person name="Wang X."/>
            <person name="Qi H."/>
            <person name="Xiong Z."/>
            <person name="Que H."/>
            <person name="Xie Y."/>
            <person name="Holland P.W."/>
            <person name="Paps J."/>
            <person name="Zhu Y."/>
            <person name="Wu F."/>
            <person name="Chen Y."/>
            <person name="Wang J."/>
            <person name="Peng C."/>
            <person name="Meng J."/>
            <person name="Yang L."/>
            <person name="Liu J."/>
            <person name="Wen B."/>
            <person name="Zhang N."/>
            <person name="Huang Z."/>
            <person name="Zhu Q."/>
            <person name="Feng Y."/>
            <person name="Mount A."/>
            <person name="Hedgecock D."/>
            <person name="Xu Z."/>
            <person name="Liu Y."/>
            <person name="Domazet-Loso T."/>
            <person name="Du Y."/>
            <person name="Sun X."/>
            <person name="Zhang S."/>
            <person name="Liu B."/>
            <person name="Cheng P."/>
            <person name="Jiang X."/>
            <person name="Li J."/>
            <person name="Fan D."/>
            <person name="Wang W."/>
            <person name="Fu W."/>
            <person name="Wang T."/>
            <person name="Wang B."/>
            <person name="Zhang J."/>
            <person name="Peng Z."/>
            <person name="Li Y."/>
            <person name="Li N."/>
            <person name="Wang J."/>
            <person name="Chen M."/>
            <person name="He Y."/>
            <person name="Tan F."/>
            <person name="Song X."/>
            <person name="Zheng Q."/>
            <person name="Huang R."/>
            <person name="Yang H."/>
            <person name="Du X."/>
            <person name="Chen L."/>
            <person name="Yang M."/>
            <person name="Gaffney P.M."/>
            <person name="Wang S."/>
            <person name="Luo L."/>
            <person name="She Z."/>
            <person name="Ming Y."/>
            <person name="Huang W."/>
            <person name="Zhang S."/>
            <person name="Huang B."/>
            <person name="Zhang Y."/>
            <person name="Qu T."/>
            <person name="Ni P."/>
            <person name="Miao G."/>
            <person name="Wang J."/>
            <person name="Wang Q."/>
            <person name="Steinberg C.E."/>
            <person name="Wang H."/>
            <person name="Li N."/>
            <person name="Qian L."/>
            <person name="Zhang G."/>
            <person name="Li Y."/>
            <person name="Yang H."/>
            <person name="Liu X."/>
            <person name="Wang J."/>
            <person name="Yin Y."/>
            <person name="Wang J."/>
        </authorList>
    </citation>
    <scope>NUCLEOTIDE SEQUENCE [LARGE SCALE GENOMIC DNA]</scope>
    <source>
        <strain evidence="7">05x7-T-G4-1.051#20</strain>
    </source>
</reference>
<dbReference type="AlphaFoldDB" id="K1R2V9"/>
<dbReference type="InterPro" id="IPR019528">
    <property type="entry name" value="PACT_domain"/>
</dbReference>
<organism evidence="7">
    <name type="scientific">Magallana gigas</name>
    <name type="common">Pacific oyster</name>
    <name type="synonym">Crassostrea gigas</name>
    <dbReference type="NCBI Taxonomy" id="29159"/>
    <lineage>
        <taxon>Eukaryota</taxon>
        <taxon>Metazoa</taxon>
        <taxon>Spiralia</taxon>
        <taxon>Lophotrochozoa</taxon>
        <taxon>Mollusca</taxon>
        <taxon>Bivalvia</taxon>
        <taxon>Autobranchia</taxon>
        <taxon>Pteriomorphia</taxon>
        <taxon>Ostreida</taxon>
        <taxon>Ostreoidea</taxon>
        <taxon>Ostreidae</taxon>
        <taxon>Magallana</taxon>
    </lineage>
</organism>
<dbReference type="InParanoid" id="K1R2V9"/>
<dbReference type="SUPFAM" id="SSF63829">
    <property type="entry name" value="Calcium-dependent phosphotriesterase"/>
    <property type="match status" value="1"/>
</dbReference>
<dbReference type="GO" id="GO:0016301">
    <property type="term" value="F:kinase activity"/>
    <property type="evidence" value="ECO:0007669"/>
    <property type="project" value="UniProtKB-KW"/>
</dbReference>
<evidence type="ECO:0000259" key="6">
    <source>
        <dbReference type="Pfam" id="PF10495"/>
    </source>
</evidence>
<dbReference type="Gene3D" id="2.120.10.30">
    <property type="entry name" value="TolB, C-terminal domain"/>
    <property type="match status" value="1"/>
</dbReference>
<evidence type="ECO:0000256" key="1">
    <source>
        <dbReference type="ARBA" id="ARBA00004300"/>
    </source>
</evidence>
<protein>
    <submittedName>
        <fullName evidence="7">A-kinase anchor protein 9</fullName>
    </submittedName>
</protein>
<proteinExistence type="predicted"/>
<dbReference type="InterPro" id="IPR028745">
    <property type="entry name" value="AKAP9/Pericentrin"/>
</dbReference>
<dbReference type="GO" id="GO:0007165">
    <property type="term" value="P:signal transduction"/>
    <property type="evidence" value="ECO:0007669"/>
    <property type="project" value="InterPro"/>
</dbReference>
<dbReference type="HOGENOM" id="CLU_615761_0_0_1"/>
<dbReference type="Pfam" id="PF10495">
    <property type="entry name" value="PACT_coil_coil"/>
    <property type="match status" value="1"/>
</dbReference>
<dbReference type="InterPro" id="IPR011042">
    <property type="entry name" value="6-blade_b-propeller_TolB-like"/>
</dbReference>
<keyword evidence="7" id="KW-0418">Kinase</keyword>
<keyword evidence="4" id="KW-0175">Coiled coil</keyword>
<evidence type="ECO:0000256" key="2">
    <source>
        <dbReference type="ARBA" id="ARBA00022490"/>
    </source>
</evidence>
<accession>K1R2V9</accession>
<dbReference type="GO" id="GO:0005813">
    <property type="term" value="C:centrosome"/>
    <property type="evidence" value="ECO:0007669"/>
    <property type="project" value="UniProtKB-SubCell"/>
</dbReference>
<feature type="domain" description="Pericentrin/AKAP-450 centrosomal targeting" evidence="6">
    <location>
        <begin position="344"/>
        <end position="421"/>
    </location>
</feature>
<dbReference type="GO" id="GO:0060090">
    <property type="term" value="F:molecular adaptor activity"/>
    <property type="evidence" value="ECO:0007669"/>
    <property type="project" value="InterPro"/>
</dbReference>
<evidence type="ECO:0000256" key="3">
    <source>
        <dbReference type="ARBA" id="ARBA00022553"/>
    </source>
</evidence>
<keyword evidence="2" id="KW-0963">Cytoplasm</keyword>
<evidence type="ECO:0000256" key="4">
    <source>
        <dbReference type="ARBA" id="ARBA00023054"/>
    </source>
</evidence>